<dbReference type="InterPro" id="IPR033891">
    <property type="entry name" value="TTC38"/>
</dbReference>
<comment type="caution">
    <text evidence="3">The sequence shown here is derived from an EMBL/GenBank/DDBJ whole genome shotgun (WGS) entry which is preliminary data.</text>
</comment>
<evidence type="ECO:0000256" key="2">
    <source>
        <dbReference type="ARBA" id="ARBA00022803"/>
    </source>
</evidence>
<keyword evidence="1" id="KW-0677">Repeat</keyword>
<keyword evidence="2" id="KW-0802">TPR repeat</keyword>
<evidence type="ECO:0000313" key="3">
    <source>
        <dbReference type="EMBL" id="KAJ1361578.1"/>
    </source>
</evidence>
<organism evidence="3 4">
    <name type="scientific">Parelaphostrongylus tenuis</name>
    <name type="common">Meningeal worm</name>
    <dbReference type="NCBI Taxonomy" id="148309"/>
    <lineage>
        <taxon>Eukaryota</taxon>
        <taxon>Metazoa</taxon>
        <taxon>Ecdysozoa</taxon>
        <taxon>Nematoda</taxon>
        <taxon>Chromadorea</taxon>
        <taxon>Rhabditida</taxon>
        <taxon>Rhabditina</taxon>
        <taxon>Rhabditomorpha</taxon>
        <taxon>Strongyloidea</taxon>
        <taxon>Metastrongylidae</taxon>
        <taxon>Parelaphostrongylus</taxon>
    </lineage>
</organism>
<dbReference type="PANTHER" id="PTHR16263:SF4">
    <property type="entry name" value="TETRATRICOPEPTIDE REPEAT PROTEIN 38"/>
    <property type="match status" value="1"/>
</dbReference>
<dbReference type="AlphaFoldDB" id="A0AAD5MTD1"/>
<accession>A0AAD5MTD1</accession>
<evidence type="ECO:0000256" key="1">
    <source>
        <dbReference type="ARBA" id="ARBA00022737"/>
    </source>
</evidence>
<dbReference type="EMBL" id="JAHQIW010004226">
    <property type="protein sequence ID" value="KAJ1361578.1"/>
    <property type="molecule type" value="Genomic_DNA"/>
</dbReference>
<protein>
    <submittedName>
        <fullName evidence="3">Uncharacterized protein</fullName>
    </submittedName>
</protein>
<dbReference type="Proteomes" id="UP001196413">
    <property type="component" value="Unassembled WGS sequence"/>
</dbReference>
<sequence length="119" mass="13339">MKVHLDDHVTAFNDTHIGTALLKRGDIADETHLHESLLEFSNSYDTDNAKISQDVGIALYEGMILYGQGQYDEAAEKMLPLRHDVYRIGGSNAQRDVYAQTLIHACIMSTNPAHFHQVL</sequence>
<proteinExistence type="predicted"/>
<name>A0AAD5MTD1_PARTN</name>
<evidence type="ECO:0000313" key="4">
    <source>
        <dbReference type="Proteomes" id="UP001196413"/>
    </source>
</evidence>
<reference evidence="3" key="1">
    <citation type="submission" date="2021-06" db="EMBL/GenBank/DDBJ databases">
        <title>Parelaphostrongylus tenuis whole genome reference sequence.</title>
        <authorList>
            <person name="Garwood T.J."/>
            <person name="Larsen P.A."/>
            <person name="Fountain-Jones N.M."/>
            <person name="Garbe J.R."/>
            <person name="Macchietto M.G."/>
            <person name="Kania S.A."/>
            <person name="Gerhold R.W."/>
            <person name="Richards J.E."/>
            <person name="Wolf T.M."/>
        </authorList>
    </citation>
    <scope>NUCLEOTIDE SEQUENCE</scope>
    <source>
        <strain evidence="3">MNPRO001-30</strain>
        <tissue evidence="3">Meninges</tissue>
    </source>
</reference>
<keyword evidence="4" id="KW-1185">Reference proteome</keyword>
<gene>
    <name evidence="3" type="ORF">KIN20_020861</name>
</gene>
<dbReference type="PANTHER" id="PTHR16263">
    <property type="entry name" value="TETRATRICOPEPTIDE REPEAT PROTEIN 38"/>
    <property type="match status" value="1"/>
</dbReference>